<evidence type="ECO:0000256" key="1">
    <source>
        <dbReference type="SAM" id="MobiDB-lite"/>
    </source>
</evidence>
<dbReference type="Proteomes" id="UP001353858">
    <property type="component" value="Unassembled WGS sequence"/>
</dbReference>
<comment type="caution">
    <text evidence="2">The sequence shown here is derived from an EMBL/GenBank/DDBJ whole genome shotgun (WGS) entry which is preliminary data.</text>
</comment>
<reference evidence="3" key="1">
    <citation type="submission" date="2023-01" db="EMBL/GenBank/DDBJ databases">
        <title>Key to firefly adult light organ development and bioluminescence: homeobox transcription factors regulate luciferase expression and transportation to peroxisome.</title>
        <authorList>
            <person name="Fu X."/>
        </authorList>
    </citation>
    <scope>NUCLEOTIDE SEQUENCE [LARGE SCALE GENOMIC DNA]</scope>
</reference>
<proteinExistence type="predicted"/>
<sequence>MAKTGPPGLNTRCAMNCPVFKQLSQLPENILPTYDQIINKKEPVFSEIAEEVSVKLEEIWNKASIPTISHNRILQLLNSYHHKYMKLKKPFKDRQNTTCTCEKSKKVSVDKQEFLLDQRGAKKMVIGAVDVKKTKELTQREERQNMEATRIGNYRNLASIKEISCTVTSKDLPSSSESNISSDSEFELPEIPHSTPSSACRNPTCNYGAKHFLKSIRLSRYLEKDLKDTVDPVIQQNGCFGHHENIILIMISDERKHIRKLSLLRILKARSVLPRKTKNVRVFKLSALCFEANQYFELIDWQKCEITEPLILSRISS</sequence>
<accession>A0AAN7NZV8</accession>
<dbReference type="PANTHER" id="PTHR46409:SF1">
    <property type="entry name" value="HTH PSQ-TYPE DOMAIN-CONTAINING PROTEIN"/>
    <property type="match status" value="1"/>
</dbReference>
<evidence type="ECO:0000313" key="2">
    <source>
        <dbReference type="EMBL" id="KAK4871958.1"/>
    </source>
</evidence>
<gene>
    <name evidence="2" type="ORF">RN001_016082</name>
</gene>
<dbReference type="AlphaFoldDB" id="A0AAN7NZV8"/>
<feature type="region of interest" description="Disordered" evidence="1">
    <location>
        <begin position="174"/>
        <end position="200"/>
    </location>
</feature>
<organism evidence="2 3">
    <name type="scientific">Aquatica leii</name>
    <dbReference type="NCBI Taxonomy" id="1421715"/>
    <lineage>
        <taxon>Eukaryota</taxon>
        <taxon>Metazoa</taxon>
        <taxon>Ecdysozoa</taxon>
        <taxon>Arthropoda</taxon>
        <taxon>Hexapoda</taxon>
        <taxon>Insecta</taxon>
        <taxon>Pterygota</taxon>
        <taxon>Neoptera</taxon>
        <taxon>Endopterygota</taxon>
        <taxon>Coleoptera</taxon>
        <taxon>Polyphaga</taxon>
        <taxon>Elateriformia</taxon>
        <taxon>Elateroidea</taxon>
        <taxon>Lampyridae</taxon>
        <taxon>Luciolinae</taxon>
        <taxon>Aquatica</taxon>
    </lineage>
</organism>
<feature type="compositionally biased region" description="Low complexity" evidence="1">
    <location>
        <begin position="174"/>
        <end position="183"/>
    </location>
</feature>
<keyword evidence="3" id="KW-1185">Reference proteome</keyword>
<dbReference type="PANTHER" id="PTHR46409">
    <property type="entry name" value="HTH PSQ-TYPE DOMAIN-CONTAINING PROTEIN"/>
    <property type="match status" value="1"/>
</dbReference>
<name>A0AAN7NZV8_9COLE</name>
<evidence type="ECO:0000313" key="3">
    <source>
        <dbReference type="Proteomes" id="UP001353858"/>
    </source>
</evidence>
<protein>
    <submittedName>
        <fullName evidence="2">Uncharacterized protein</fullName>
    </submittedName>
</protein>
<dbReference type="EMBL" id="JARPUR010000008">
    <property type="protein sequence ID" value="KAK4871958.1"/>
    <property type="molecule type" value="Genomic_DNA"/>
</dbReference>